<sequence>MLTGLENNGKKFSFVIFYQPAFRKRPEPGPPSDVFSEDQSRFVNIL</sequence>
<gene>
    <name evidence="2" type="ORF">OP8BY_1500</name>
</gene>
<organism evidence="2 3">
    <name type="scientific">Candidatus Saccharicenans subterraneus</name>
    <dbReference type="NCBI Taxonomy" id="2508984"/>
    <lineage>
        <taxon>Bacteria</taxon>
        <taxon>Candidatus Aminicenantota</taxon>
        <taxon>Candidatus Aminicenantia</taxon>
        <taxon>Candidatus Aminicenantales</taxon>
        <taxon>Candidatus Saccharicenantaceae</taxon>
        <taxon>Candidatus Saccharicenans</taxon>
    </lineage>
</organism>
<accession>A0A3E2BJJ3</accession>
<dbReference type="EMBL" id="QUAH01000018">
    <property type="protein sequence ID" value="RFT14807.1"/>
    <property type="molecule type" value="Genomic_DNA"/>
</dbReference>
<protein>
    <submittedName>
        <fullName evidence="2">Uncharacterized protein</fullName>
    </submittedName>
</protein>
<evidence type="ECO:0000313" key="3">
    <source>
        <dbReference type="Proteomes" id="UP000257323"/>
    </source>
</evidence>
<feature type="region of interest" description="Disordered" evidence="1">
    <location>
        <begin position="24"/>
        <end position="46"/>
    </location>
</feature>
<evidence type="ECO:0000256" key="1">
    <source>
        <dbReference type="SAM" id="MobiDB-lite"/>
    </source>
</evidence>
<reference evidence="2 3" key="1">
    <citation type="submission" date="2018-08" db="EMBL/GenBank/DDBJ databases">
        <title>Genome analysis of the thermophilic bacterium of the candidate phylum Aminicenantes from deep subsurface aquifer revealed its physiology and ecological role.</title>
        <authorList>
            <person name="Kadnikov V.V."/>
            <person name="Mardanov A.V."/>
            <person name="Beletsky A.V."/>
            <person name="Karnachuk O.V."/>
            <person name="Ravin N.V."/>
        </authorList>
    </citation>
    <scope>NUCLEOTIDE SEQUENCE [LARGE SCALE GENOMIC DNA]</scope>
    <source>
        <strain evidence="2">BY38</strain>
    </source>
</reference>
<proteinExistence type="predicted"/>
<dbReference type="AlphaFoldDB" id="A0A3E2BJJ3"/>
<comment type="caution">
    <text evidence="2">The sequence shown here is derived from an EMBL/GenBank/DDBJ whole genome shotgun (WGS) entry which is preliminary data.</text>
</comment>
<dbReference type="Proteomes" id="UP000257323">
    <property type="component" value="Unassembled WGS sequence"/>
</dbReference>
<name>A0A3E2BJJ3_9BACT</name>
<evidence type="ECO:0000313" key="2">
    <source>
        <dbReference type="EMBL" id="RFT14807.1"/>
    </source>
</evidence>